<proteinExistence type="predicted"/>
<feature type="domain" description="TnsE C-terminal" evidence="1">
    <location>
        <begin position="2"/>
        <end position="79"/>
    </location>
</feature>
<comment type="caution">
    <text evidence="2">The sequence shown here is derived from an EMBL/GenBank/DDBJ whole genome shotgun (WGS) entry which is preliminary data.</text>
</comment>
<protein>
    <recommendedName>
        <fullName evidence="1">TnsE C-terminal domain-containing protein</fullName>
    </recommendedName>
</protein>
<dbReference type="InterPro" id="IPR041419">
    <property type="entry name" value="TnsE_C"/>
</dbReference>
<sequence>MLTDIISELTKHQEVLELTTQVLPLPIIKKRKHDLNINGTSRYYLHVEIILGNIKIKHILAIEAFDEVLSISTKGVEFKNNIND</sequence>
<accession>A0A1V8M398</accession>
<dbReference type="RefSeq" id="WP_080523424.1">
    <property type="nucleotide sequence ID" value="NZ_LPUF01000002.1"/>
</dbReference>
<keyword evidence="3" id="KW-1185">Reference proteome</keyword>
<evidence type="ECO:0000313" key="3">
    <source>
        <dbReference type="Proteomes" id="UP000191980"/>
    </source>
</evidence>
<dbReference type="EMBL" id="LPUF01000002">
    <property type="protein sequence ID" value="OQK16041.1"/>
    <property type="molecule type" value="Genomic_DNA"/>
</dbReference>
<name>A0A1V8M398_9GAMM</name>
<gene>
    <name evidence="2" type="ORF">AU255_13080</name>
</gene>
<evidence type="ECO:0000259" key="1">
    <source>
        <dbReference type="Pfam" id="PF18623"/>
    </source>
</evidence>
<dbReference type="Proteomes" id="UP000191980">
    <property type="component" value="Unassembled WGS sequence"/>
</dbReference>
<evidence type="ECO:0000313" key="2">
    <source>
        <dbReference type="EMBL" id="OQK16041.1"/>
    </source>
</evidence>
<reference evidence="2 3" key="1">
    <citation type="submission" date="2015-12" db="EMBL/GenBank/DDBJ databases">
        <authorList>
            <person name="Shamseldin A."/>
            <person name="Moawad H."/>
            <person name="Abd El-Rahim W.M."/>
            <person name="Sadowsky M.J."/>
        </authorList>
    </citation>
    <scope>NUCLEOTIDE SEQUENCE [LARGE SCALE GENOMIC DNA]</scope>
    <source>
        <strain evidence="2 3">WF1</strain>
    </source>
</reference>
<dbReference type="AlphaFoldDB" id="A0A1V8M398"/>
<dbReference type="Pfam" id="PF18623">
    <property type="entry name" value="TnsE_C"/>
    <property type="match status" value="1"/>
</dbReference>
<organism evidence="2 3">
    <name type="scientific">Methyloprofundus sedimenti</name>
    <dbReference type="NCBI Taxonomy" id="1420851"/>
    <lineage>
        <taxon>Bacteria</taxon>
        <taxon>Pseudomonadati</taxon>
        <taxon>Pseudomonadota</taxon>
        <taxon>Gammaproteobacteria</taxon>
        <taxon>Methylococcales</taxon>
        <taxon>Methylococcaceae</taxon>
        <taxon>Methyloprofundus</taxon>
    </lineage>
</organism>